<gene>
    <name evidence="1" type="ORF">DS421_19g669480</name>
</gene>
<dbReference type="PANTHER" id="PTHR33103:SF19">
    <property type="entry name" value="OS09G0544700 PROTEIN"/>
    <property type="match status" value="1"/>
</dbReference>
<accession>A0A6B9VGL4</accession>
<dbReference type="PANTHER" id="PTHR33103">
    <property type="entry name" value="OS01G0153900 PROTEIN"/>
    <property type="match status" value="1"/>
</dbReference>
<organism evidence="1 2">
    <name type="scientific">Arachis hypogaea</name>
    <name type="common">Peanut</name>
    <dbReference type="NCBI Taxonomy" id="3818"/>
    <lineage>
        <taxon>Eukaryota</taxon>
        <taxon>Viridiplantae</taxon>
        <taxon>Streptophyta</taxon>
        <taxon>Embryophyta</taxon>
        <taxon>Tracheophyta</taxon>
        <taxon>Spermatophyta</taxon>
        <taxon>Magnoliopsida</taxon>
        <taxon>eudicotyledons</taxon>
        <taxon>Gunneridae</taxon>
        <taxon>Pentapetalae</taxon>
        <taxon>rosids</taxon>
        <taxon>fabids</taxon>
        <taxon>Fabales</taxon>
        <taxon>Fabaceae</taxon>
        <taxon>Papilionoideae</taxon>
        <taxon>50 kb inversion clade</taxon>
        <taxon>dalbergioids sensu lato</taxon>
        <taxon>Dalbergieae</taxon>
        <taxon>Pterocarpus clade</taxon>
        <taxon>Arachis</taxon>
    </lineage>
</organism>
<evidence type="ECO:0000313" key="2">
    <source>
        <dbReference type="Proteomes" id="UP000464620"/>
    </source>
</evidence>
<name>A0A6B9VGL4_ARAHY</name>
<dbReference type="Proteomes" id="UP000464620">
    <property type="component" value="Chromosome B09"/>
</dbReference>
<dbReference type="Pfam" id="PF05056">
    <property type="entry name" value="DUF674"/>
    <property type="match status" value="1"/>
</dbReference>
<reference evidence="1 2" key="1">
    <citation type="submission" date="2020-01" db="EMBL/GenBank/DDBJ databases">
        <title>Genome sequence of Arachis hypogaea, cultivar Shitouqi.</title>
        <authorList>
            <person name="Zhuang W."/>
            <person name="Chen H."/>
            <person name="Varshney R."/>
            <person name="Wang D."/>
            <person name="Ming R."/>
        </authorList>
    </citation>
    <scope>NUCLEOTIDE SEQUENCE [LARGE SCALE GENOMIC DNA]</scope>
    <source>
        <tissue evidence="1">Young leaf</tissue>
    </source>
</reference>
<proteinExistence type="predicted"/>
<dbReference type="AlphaFoldDB" id="A0A6B9VGL4"/>
<protein>
    <submittedName>
        <fullName evidence="1">Uncharacterized protein</fullName>
    </submittedName>
</protein>
<dbReference type="InterPro" id="IPR007750">
    <property type="entry name" value="DUF674"/>
</dbReference>
<sequence length="241" mass="26727">MVSCIGNLYKSVDEIFFSEGQGGWCLAREGGSAWNERVDFLFTLLQLPLATVVKLLTREVAVGCLGKLYSSVENLNHIYMQPNLSKDLLLRPTVLGPTSPSISGLLPSAAGMITPKLCTTCNNYGNCNTLSDVYKPLFYPFNKNYYCKTKEMTYIKGKAYNNNNGFVKEAVTYMIMDDLVVEPMSTISSITMLNNQFDVKSVAILKDAVVQLGMKEGLKILKACMQESDMVLTRVFLDSSI</sequence>
<dbReference type="EMBL" id="CP031001">
    <property type="protein sequence ID" value="QHN79368.1"/>
    <property type="molecule type" value="Genomic_DNA"/>
</dbReference>
<evidence type="ECO:0000313" key="1">
    <source>
        <dbReference type="EMBL" id="QHN79368.1"/>
    </source>
</evidence>